<evidence type="ECO:0000313" key="1">
    <source>
        <dbReference type="EMBL" id="MCU9836892.1"/>
    </source>
</evidence>
<gene>
    <name evidence="1" type="ORF">OEZ49_03860</name>
</gene>
<comment type="caution">
    <text evidence="1">The sequence shown here is derived from an EMBL/GenBank/DDBJ whole genome shotgun (WGS) entry which is preliminary data.</text>
</comment>
<name>A0ABT2WNS6_9RHOB</name>
<reference evidence="1 2" key="1">
    <citation type="submission" date="2022-10" db="EMBL/GenBank/DDBJ databases">
        <title>Ruegeria sp. nov., isolated from ocean surface water.</title>
        <authorList>
            <person name="He W."/>
            <person name="Wang L."/>
            <person name="Zhang D.-F."/>
        </authorList>
    </citation>
    <scope>NUCLEOTIDE SEQUENCE [LARGE SCALE GENOMIC DNA]</scope>
    <source>
        <strain evidence="1 2">WL0004</strain>
    </source>
</reference>
<evidence type="ECO:0000313" key="2">
    <source>
        <dbReference type="Proteomes" id="UP001321014"/>
    </source>
</evidence>
<accession>A0ABT2WNS6</accession>
<organism evidence="1 2">
    <name type="scientific">Ruegeria marisflavi</name>
    <dbReference type="NCBI Taxonomy" id="2984152"/>
    <lineage>
        <taxon>Bacteria</taxon>
        <taxon>Pseudomonadati</taxon>
        <taxon>Pseudomonadota</taxon>
        <taxon>Alphaproteobacteria</taxon>
        <taxon>Rhodobacterales</taxon>
        <taxon>Roseobacteraceae</taxon>
        <taxon>Ruegeria</taxon>
    </lineage>
</organism>
<proteinExistence type="predicted"/>
<sequence length="53" mass="5871">MIDVERAAHVLYLQRTAFGEEVSTSNLAVSPDQPERFNLIALEPILEDVGTLT</sequence>
<dbReference type="Proteomes" id="UP001321014">
    <property type="component" value="Unassembled WGS sequence"/>
</dbReference>
<keyword evidence="2" id="KW-1185">Reference proteome</keyword>
<dbReference type="EMBL" id="JAOVQN010000003">
    <property type="protein sequence ID" value="MCU9836892.1"/>
    <property type="molecule type" value="Genomic_DNA"/>
</dbReference>
<protein>
    <submittedName>
        <fullName evidence="1">Uncharacterized protein</fullName>
    </submittedName>
</protein>
<dbReference type="RefSeq" id="WP_263387089.1">
    <property type="nucleotide sequence ID" value="NZ_JAOVQN010000003.1"/>
</dbReference>